<reference evidence="2 3" key="1">
    <citation type="submission" date="2017-08" db="EMBL/GenBank/DDBJ databases">
        <title>Fine stratification of microbial communities through a metagenomic profile of the photic zone.</title>
        <authorList>
            <person name="Haro-Moreno J.M."/>
            <person name="Lopez-Perez M."/>
            <person name="De La Torre J."/>
            <person name="Picazo A."/>
            <person name="Camacho A."/>
            <person name="Rodriguez-Valera F."/>
        </authorList>
    </citation>
    <scope>NUCLEOTIDE SEQUENCE [LARGE SCALE GENOMIC DNA]</scope>
    <source>
        <strain evidence="2">MED-G24</strain>
    </source>
</reference>
<evidence type="ECO:0000313" key="2">
    <source>
        <dbReference type="EMBL" id="PDH38643.1"/>
    </source>
</evidence>
<dbReference type="SUPFAM" id="SSF53474">
    <property type="entry name" value="alpha/beta-Hydrolases"/>
    <property type="match status" value="1"/>
</dbReference>
<organism evidence="2 3">
    <name type="scientific">OM182 bacterium MED-G24</name>
    <dbReference type="NCBI Taxonomy" id="1986255"/>
    <lineage>
        <taxon>Bacteria</taxon>
        <taxon>Pseudomonadati</taxon>
        <taxon>Pseudomonadota</taxon>
        <taxon>Gammaproteobacteria</taxon>
        <taxon>OMG group</taxon>
        <taxon>OM182 clade</taxon>
    </lineage>
</organism>
<sequence length="360" mass="41078">MSEAVQTNDTADYLGKLNQGFTNIVELTDDDVQIAQTPKELIARNDKTCLYRYKPRVPREIETPLLIVYSQIGRYTMVDLQPDRSVVGNLLNAGIEVYLIDWGEPNRSDRWLKFEDYIYEYMGGFVDEICRRHRCDSVSLLGICEGGVFTTCYAATTDRVRNLALAVTPIDFHADEDDFVLEQGYLNRWVRNLSSQELSDLIDSYGQMPGSVTGMLFQEMTPVKSMTKYNWDLADSLSGSRDQVVNFLRMEKWLSDRPNHPGEAAKQWLIELYKENRLVKGEFTLDGELVDLGKLDMPILNIYSSKDHIVPPPTSQALKSFAGSHDYSELELGVGHIGTFVSRRANRQFTDTLIEWLATR</sequence>
<dbReference type="EMBL" id="NTKD01000035">
    <property type="protein sequence ID" value="PDH38643.1"/>
    <property type="molecule type" value="Genomic_DNA"/>
</dbReference>
<protein>
    <submittedName>
        <fullName evidence="2">Class III poly(R)-hydroxyalkanoic acid synthase subunit PhaC</fullName>
    </submittedName>
</protein>
<dbReference type="PANTHER" id="PTHR36837:SF2">
    <property type="entry name" value="POLY(3-HYDROXYALKANOATE) POLYMERASE SUBUNIT PHAC"/>
    <property type="match status" value="1"/>
</dbReference>
<dbReference type="Pfam" id="PF00561">
    <property type="entry name" value="Abhydrolase_1"/>
    <property type="match status" value="1"/>
</dbReference>
<evidence type="ECO:0000259" key="1">
    <source>
        <dbReference type="Pfam" id="PF00561"/>
    </source>
</evidence>
<dbReference type="PANTHER" id="PTHR36837">
    <property type="entry name" value="POLY(3-HYDROXYALKANOATE) POLYMERASE SUBUNIT PHAC"/>
    <property type="match status" value="1"/>
</dbReference>
<feature type="domain" description="AB hydrolase-1" evidence="1">
    <location>
        <begin position="86"/>
        <end position="337"/>
    </location>
</feature>
<evidence type="ECO:0000313" key="3">
    <source>
        <dbReference type="Proteomes" id="UP000219327"/>
    </source>
</evidence>
<proteinExistence type="predicted"/>
<dbReference type="Gene3D" id="3.40.50.1820">
    <property type="entry name" value="alpha/beta hydrolase"/>
    <property type="match status" value="1"/>
</dbReference>
<accession>A0A2A5WQT0</accession>
<dbReference type="InterPro" id="IPR051321">
    <property type="entry name" value="PHA/PHB_synthase"/>
</dbReference>
<dbReference type="Proteomes" id="UP000219327">
    <property type="component" value="Unassembled WGS sequence"/>
</dbReference>
<dbReference type="InterPro" id="IPR000073">
    <property type="entry name" value="AB_hydrolase_1"/>
</dbReference>
<dbReference type="AlphaFoldDB" id="A0A2A5WQT0"/>
<gene>
    <name evidence="2" type="ORF">CNE99_06880</name>
</gene>
<dbReference type="InterPro" id="IPR029058">
    <property type="entry name" value="AB_hydrolase_fold"/>
</dbReference>
<comment type="caution">
    <text evidence="2">The sequence shown here is derived from an EMBL/GenBank/DDBJ whole genome shotgun (WGS) entry which is preliminary data.</text>
</comment>
<name>A0A2A5WQT0_9GAMM</name>